<protein>
    <submittedName>
        <fullName evidence="2">Transcriptional regulator, Cro/CI family</fullName>
    </submittedName>
</protein>
<dbReference type="EMBL" id="ABIL02000006">
    <property type="protein sequence ID" value="EDS72161.1"/>
    <property type="molecule type" value="Genomic_DNA"/>
</dbReference>
<dbReference type="InterPro" id="IPR001387">
    <property type="entry name" value="Cro/C1-type_HTH"/>
</dbReference>
<evidence type="ECO:0000259" key="1">
    <source>
        <dbReference type="PROSITE" id="PS50943"/>
    </source>
</evidence>
<dbReference type="CDD" id="cd00093">
    <property type="entry name" value="HTH_XRE"/>
    <property type="match status" value="1"/>
</dbReference>
<comment type="caution">
    <text evidence="2">The sequence shown here is derived from an EMBL/GenBank/DDBJ whole genome shotgun (WGS) entry which is preliminary data.</text>
</comment>
<reference evidence="2" key="2">
    <citation type="submission" date="2013-08" db="EMBL/GenBank/DDBJ databases">
        <title>Draft genome sequence of Anaerofustis stercorihominis (DSM 17244).</title>
        <authorList>
            <person name="Sudarsanam P."/>
            <person name="Ley R."/>
            <person name="Guruge J."/>
            <person name="Turnbaugh P.J."/>
            <person name="Mahowald M."/>
            <person name="Liep D."/>
            <person name="Gordon J."/>
        </authorList>
    </citation>
    <scope>NUCLEOTIDE SEQUENCE</scope>
    <source>
        <strain evidence="2">DSM 17244</strain>
    </source>
</reference>
<dbReference type="SMART" id="SM00530">
    <property type="entry name" value="HTH_XRE"/>
    <property type="match status" value="1"/>
</dbReference>
<dbReference type="PROSITE" id="PS50943">
    <property type="entry name" value="HTH_CROC1"/>
    <property type="match status" value="1"/>
</dbReference>
<evidence type="ECO:0000313" key="2">
    <source>
        <dbReference type="EMBL" id="EDS72161.1"/>
    </source>
</evidence>
<accession>B1C9U5</accession>
<dbReference type="STRING" id="445971.ANASTE_01871"/>
<dbReference type="Pfam" id="PF13443">
    <property type="entry name" value="HTH_26"/>
    <property type="match status" value="1"/>
</dbReference>
<evidence type="ECO:0000313" key="3">
    <source>
        <dbReference type="Proteomes" id="UP000005178"/>
    </source>
</evidence>
<dbReference type="HOGENOM" id="CLU_066192_50_1_9"/>
<dbReference type="InterPro" id="IPR010982">
    <property type="entry name" value="Lambda_DNA-bd_dom_sf"/>
</dbReference>
<dbReference type="GO" id="GO:0003677">
    <property type="term" value="F:DNA binding"/>
    <property type="evidence" value="ECO:0007669"/>
    <property type="project" value="InterPro"/>
</dbReference>
<dbReference type="eggNOG" id="COG3655">
    <property type="taxonomic scope" value="Bacteria"/>
</dbReference>
<dbReference type="SUPFAM" id="SSF47413">
    <property type="entry name" value="lambda repressor-like DNA-binding domains"/>
    <property type="match status" value="1"/>
</dbReference>
<feature type="domain" description="HTH cro/C1-type" evidence="1">
    <location>
        <begin position="21"/>
        <end position="76"/>
    </location>
</feature>
<proteinExistence type="predicted"/>
<organism evidence="2 3">
    <name type="scientific">Anaerofustis stercorihominis DSM 17244</name>
    <dbReference type="NCBI Taxonomy" id="445971"/>
    <lineage>
        <taxon>Bacteria</taxon>
        <taxon>Bacillati</taxon>
        <taxon>Bacillota</taxon>
        <taxon>Clostridia</taxon>
        <taxon>Eubacteriales</taxon>
        <taxon>Eubacteriaceae</taxon>
        <taxon>Anaerofustis</taxon>
    </lineage>
</organism>
<gene>
    <name evidence="2" type="ORF">ANASTE_01871</name>
</gene>
<dbReference type="Gene3D" id="1.10.260.40">
    <property type="entry name" value="lambda repressor-like DNA-binding domains"/>
    <property type="match status" value="1"/>
</dbReference>
<dbReference type="Proteomes" id="UP000005178">
    <property type="component" value="Unassembled WGS sequence"/>
</dbReference>
<dbReference type="AlphaFoldDB" id="B1C9U5"/>
<keyword evidence="3" id="KW-1185">Reference proteome</keyword>
<name>B1C9U5_9FIRM</name>
<reference evidence="2" key="1">
    <citation type="submission" date="2008-01" db="EMBL/GenBank/DDBJ databases">
        <authorList>
            <person name="Fulton L."/>
            <person name="Clifton S."/>
            <person name="Fulton B."/>
            <person name="Xu J."/>
            <person name="Minx P."/>
            <person name="Pepin K.H."/>
            <person name="Johnson M."/>
            <person name="Thiruvilangam P."/>
            <person name="Bhonagiri V."/>
            <person name="Nash W.E."/>
            <person name="Mardis E.R."/>
            <person name="Wilson R.K."/>
        </authorList>
    </citation>
    <scope>NUCLEOTIDE SEQUENCE [LARGE SCALE GENOMIC DNA]</scope>
    <source>
        <strain evidence="2">DSM 17244</strain>
    </source>
</reference>
<sequence length="90" mass="10269">MKIIRKGGVKMQLRDSLNRRIVELCDERGLSINKLANMSAIPPTTVYSMFDGKCGNPSFKTIKMICDSLDMDIKDFFDSELFINLEKGFK</sequence>